<evidence type="ECO:0000313" key="2">
    <source>
        <dbReference type="EMBL" id="CAB4313824.1"/>
    </source>
</evidence>
<reference evidence="3" key="1">
    <citation type="journal article" date="2020" name="Genome Biol.">
        <title>Gamete binning: chromosome-level and haplotype-resolved genome assembly enabled by high-throughput single-cell sequencing of gamete genomes.</title>
        <authorList>
            <person name="Campoy J.A."/>
            <person name="Sun H."/>
            <person name="Goel M."/>
            <person name="Jiao W.-B."/>
            <person name="Folz-Donahue K."/>
            <person name="Wang N."/>
            <person name="Rubio M."/>
            <person name="Liu C."/>
            <person name="Kukat C."/>
            <person name="Ruiz D."/>
            <person name="Huettel B."/>
            <person name="Schneeberger K."/>
        </authorList>
    </citation>
    <scope>NUCLEOTIDE SEQUENCE [LARGE SCALE GENOMIC DNA]</scope>
    <source>
        <strain evidence="3">cv. Rojo Pasion</strain>
    </source>
</reference>
<name>A0A6J5XS04_PRUAR</name>
<dbReference type="EMBL" id="CAEKKB010000006">
    <property type="protein sequence ID" value="CAB4313824.1"/>
    <property type="molecule type" value="Genomic_DNA"/>
</dbReference>
<dbReference type="AlphaFoldDB" id="A0A6J5XS04"/>
<keyword evidence="3" id="KW-1185">Reference proteome</keyword>
<proteinExistence type="predicted"/>
<feature type="region of interest" description="Disordered" evidence="1">
    <location>
        <begin position="1"/>
        <end position="43"/>
    </location>
</feature>
<evidence type="ECO:0000256" key="1">
    <source>
        <dbReference type="SAM" id="MobiDB-lite"/>
    </source>
</evidence>
<organism evidence="2 3">
    <name type="scientific">Prunus armeniaca</name>
    <name type="common">Apricot</name>
    <name type="synonym">Armeniaca vulgaris</name>
    <dbReference type="NCBI Taxonomy" id="36596"/>
    <lineage>
        <taxon>Eukaryota</taxon>
        <taxon>Viridiplantae</taxon>
        <taxon>Streptophyta</taxon>
        <taxon>Embryophyta</taxon>
        <taxon>Tracheophyta</taxon>
        <taxon>Spermatophyta</taxon>
        <taxon>Magnoliopsida</taxon>
        <taxon>eudicotyledons</taxon>
        <taxon>Gunneridae</taxon>
        <taxon>Pentapetalae</taxon>
        <taxon>rosids</taxon>
        <taxon>fabids</taxon>
        <taxon>Rosales</taxon>
        <taxon>Rosaceae</taxon>
        <taxon>Amygdaloideae</taxon>
        <taxon>Amygdaleae</taxon>
        <taxon>Prunus</taxon>
    </lineage>
</organism>
<evidence type="ECO:0000313" key="3">
    <source>
        <dbReference type="Proteomes" id="UP000507245"/>
    </source>
</evidence>
<protein>
    <submittedName>
        <fullName evidence="2">Uncharacterized protein</fullName>
    </submittedName>
</protein>
<sequence length="92" mass="10802">MPNETVGANQNRRRKKEEGRRKRRTHQRRRTERRRTERRRTQLRRTIAVATQCHLVGVSYAAQDASAEGLRNDLELERSSSGKHIKNLRPSA</sequence>
<feature type="compositionally biased region" description="Polar residues" evidence="1">
    <location>
        <begin position="1"/>
        <end position="10"/>
    </location>
</feature>
<dbReference type="Proteomes" id="UP000507245">
    <property type="component" value="Unassembled WGS sequence"/>
</dbReference>
<gene>
    <name evidence="2" type="ORF">ORAREDHAP_LOCUS37368</name>
</gene>
<accession>A0A6J5XS04</accession>
<feature type="compositionally biased region" description="Basic residues" evidence="1">
    <location>
        <begin position="11"/>
        <end position="43"/>
    </location>
</feature>